<keyword evidence="5" id="KW-1185">Reference proteome</keyword>
<dbReference type="PANTHER" id="PTHR35841">
    <property type="entry name" value="PHOSPHONATES-BINDING PERIPLASMIC PROTEIN"/>
    <property type="match status" value="1"/>
</dbReference>
<evidence type="ECO:0000256" key="2">
    <source>
        <dbReference type="ARBA" id="ARBA00022729"/>
    </source>
</evidence>
<dbReference type="KEGG" id="tum:CBW65_21400"/>
<evidence type="ECO:0000256" key="1">
    <source>
        <dbReference type="ARBA" id="ARBA00007162"/>
    </source>
</evidence>
<dbReference type="PROSITE" id="PS51257">
    <property type="entry name" value="PROKAR_LIPOPROTEIN"/>
    <property type="match status" value="1"/>
</dbReference>
<organism evidence="4 5">
    <name type="scientific">Tumebacillus avium</name>
    <dbReference type="NCBI Taxonomy" id="1903704"/>
    <lineage>
        <taxon>Bacteria</taxon>
        <taxon>Bacillati</taxon>
        <taxon>Bacillota</taxon>
        <taxon>Bacilli</taxon>
        <taxon>Bacillales</taxon>
        <taxon>Alicyclobacillaceae</taxon>
        <taxon>Tumebacillus</taxon>
    </lineage>
</organism>
<dbReference type="OrthoDB" id="9776786at2"/>
<name>A0A1Y0IRL6_9BACL</name>
<accession>A0A1Y0IRL6</accession>
<dbReference type="SUPFAM" id="SSF53850">
    <property type="entry name" value="Periplasmic binding protein-like II"/>
    <property type="match status" value="1"/>
</dbReference>
<dbReference type="CDD" id="cd01071">
    <property type="entry name" value="PBP2_PhnD_like"/>
    <property type="match status" value="1"/>
</dbReference>
<dbReference type="Gene3D" id="3.40.190.10">
    <property type="entry name" value="Periplasmic binding protein-like II"/>
    <property type="match status" value="2"/>
</dbReference>
<dbReference type="AlphaFoldDB" id="A0A1Y0IRL6"/>
<dbReference type="PANTHER" id="PTHR35841:SF1">
    <property type="entry name" value="PHOSPHONATES-BINDING PERIPLASMIC PROTEIN"/>
    <property type="match status" value="1"/>
</dbReference>
<keyword evidence="2" id="KW-0732">Signal</keyword>
<dbReference type="InterPro" id="IPR001638">
    <property type="entry name" value="Solute-binding_3/MltF_N"/>
</dbReference>
<evidence type="ECO:0000313" key="4">
    <source>
        <dbReference type="EMBL" id="ARU63248.1"/>
    </source>
</evidence>
<evidence type="ECO:0000313" key="5">
    <source>
        <dbReference type="Proteomes" id="UP000195437"/>
    </source>
</evidence>
<comment type="similarity">
    <text evidence="1">Belongs to the phosphate/phosphite/phosphonate binding protein family.</text>
</comment>
<dbReference type="RefSeq" id="WP_087458592.1">
    <property type="nucleotide sequence ID" value="NZ_CP021434.1"/>
</dbReference>
<gene>
    <name evidence="4" type="ORF">CBW65_21400</name>
</gene>
<dbReference type="NCBIfam" id="TIGR01098">
    <property type="entry name" value="3A0109s03R"/>
    <property type="match status" value="1"/>
</dbReference>
<dbReference type="Proteomes" id="UP000195437">
    <property type="component" value="Chromosome"/>
</dbReference>
<sequence>MFKKTFAVGMTLALAATIVGCGSDEKEKGGDQAAKTEKDPEKLIVGFIPSQNAENLSAKAKPLGDLLSKELGIPVEVQVTTNFNGLVEGMAAKKVDVGFLNPINYVFAHDQKKAVKVLLQTERNGSPSYRAMFVKRADDTTLNKIEDVKGKKIAFVDASSAAGYIYPAVMLKGANINPETDVKPVLAGGHDKALMALVRGDVDVATVFEDARTVITKEVPDAMTKLTPFAYSEDIPNDTVSIRNGFSDAFNKKVQDAFLAIMKTEEGKTIGKEIYSFDNLVVSDDKNFDPVRKAIEVMGIKPE</sequence>
<protein>
    <recommendedName>
        <fullName evidence="3">Solute-binding protein family 3/N-terminal domain-containing protein</fullName>
    </recommendedName>
</protein>
<proteinExistence type="inferred from homology"/>
<dbReference type="GO" id="GO:0043190">
    <property type="term" value="C:ATP-binding cassette (ABC) transporter complex"/>
    <property type="evidence" value="ECO:0007669"/>
    <property type="project" value="InterPro"/>
</dbReference>
<dbReference type="SMART" id="SM00062">
    <property type="entry name" value="PBPb"/>
    <property type="match status" value="1"/>
</dbReference>
<feature type="domain" description="Solute-binding protein family 3/N-terminal" evidence="3">
    <location>
        <begin position="42"/>
        <end position="278"/>
    </location>
</feature>
<dbReference type="EMBL" id="CP021434">
    <property type="protein sequence ID" value="ARU63248.1"/>
    <property type="molecule type" value="Genomic_DNA"/>
</dbReference>
<reference evidence="5" key="1">
    <citation type="submission" date="2017-05" db="EMBL/GenBank/DDBJ databases">
        <authorList>
            <person name="Sung H."/>
        </authorList>
    </citation>
    <scope>NUCLEOTIDE SEQUENCE [LARGE SCALE GENOMIC DNA]</scope>
    <source>
        <strain evidence="5">AR23208</strain>
    </source>
</reference>
<dbReference type="InterPro" id="IPR005770">
    <property type="entry name" value="PhnD"/>
</dbReference>
<dbReference type="Pfam" id="PF12974">
    <property type="entry name" value="Phosphonate-bd"/>
    <property type="match status" value="1"/>
</dbReference>
<dbReference type="GO" id="GO:0055085">
    <property type="term" value="P:transmembrane transport"/>
    <property type="evidence" value="ECO:0007669"/>
    <property type="project" value="InterPro"/>
</dbReference>
<evidence type="ECO:0000259" key="3">
    <source>
        <dbReference type="SMART" id="SM00062"/>
    </source>
</evidence>